<evidence type="ECO:0000313" key="3">
    <source>
        <dbReference type="Proteomes" id="UP000502996"/>
    </source>
</evidence>
<reference evidence="2 3" key="1">
    <citation type="submission" date="2020-02" db="EMBL/GenBank/DDBJ databases">
        <title>Full genome sequence of Nocardioides sp. R-3366.</title>
        <authorList>
            <person name="Im W.-T."/>
        </authorList>
    </citation>
    <scope>NUCLEOTIDE SEQUENCE [LARGE SCALE GENOMIC DNA]</scope>
    <source>
        <strain evidence="2 3">R-3366</strain>
    </source>
</reference>
<dbReference type="CDD" id="cd04182">
    <property type="entry name" value="GT_2_like_f"/>
    <property type="match status" value="1"/>
</dbReference>
<organism evidence="2 3">
    <name type="scientific">Nocardioides anomalus</name>
    <dbReference type="NCBI Taxonomy" id="2712223"/>
    <lineage>
        <taxon>Bacteria</taxon>
        <taxon>Bacillati</taxon>
        <taxon>Actinomycetota</taxon>
        <taxon>Actinomycetes</taxon>
        <taxon>Propionibacteriales</taxon>
        <taxon>Nocardioidaceae</taxon>
        <taxon>Nocardioides</taxon>
    </lineage>
</organism>
<dbReference type="KEGG" id="nano:G5V58_18445"/>
<keyword evidence="2" id="KW-0808">Transferase</keyword>
<dbReference type="InterPro" id="IPR025877">
    <property type="entry name" value="MobA-like_NTP_Trfase"/>
</dbReference>
<dbReference type="SUPFAM" id="SSF53448">
    <property type="entry name" value="Nucleotide-diphospho-sugar transferases"/>
    <property type="match status" value="1"/>
</dbReference>
<evidence type="ECO:0000259" key="1">
    <source>
        <dbReference type="Pfam" id="PF12804"/>
    </source>
</evidence>
<feature type="domain" description="MobA-like NTP transferase" evidence="1">
    <location>
        <begin position="5"/>
        <end position="167"/>
    </location>
</feature>
<protein>
    <submittedName>
        <fullName evidence="2">Nucleotidyltransferase family protein</fullName>
    </submittedName>
</protein>
<dbReference type="AlphaFoldDB" id="A0A6G6WL65"/>
<name>A0A6G6WL65_9ACTN</name>
<dbReference type="InterPro" id="IPR029044">
    <property type="entry name" value="Nucleotide-diphossugar_trans"/>
</dbReference>
<dbReference type="Proteomes" id="UP000502996">
    <property type="component" value="Chromosome"/>
</dbReference>
<proteinExistence type="predicted"/>
<dbReference type="PANTHER" id="PTHR43777">
    <property type="entry name" value="MOLYBDENUM COFACTOR CYTIDYLYLTRANSFERASE"/>
    <property type="match status" value="1"/>
</dbReference>
<accession>A0A6G6WL65</accession>
<evidence type="ECO:0000313" key="2">
    <source>
        <dbReference type="EMBL" id="QIG46071.1"/>
    </source>
</evidence>
<dbReference type="GO" id="GO:0016779">
    <property type="term" value="F:nucleotidyltransferase activity"/>
    <property type="evidence" value="ECO:0007669"/>
    <property type="project" value="UniProtKB-ARBA"/>
</dbReference>
<dbReference type="PANTHER" id="PTHR43777:SF1">
    <property type="entry name" value="MOLYBDENUM COFACTOR CYTIDYLYLTRANSFERASE"/>
    <property type="match status" value="1"/>
</dbReference>
<dbReference type="Gene3D" id="3.90.550.10">
    <property type="entry name" value="Spore Coat Polysaccharide Biosynthesis Protein SpsA, Chain A"/>
    <property type="match status" value="1"/>
</dbReference>
<dbReference type="Pfam" id="PF12804">
    <property type="entry name" value="NTP_transf_3"/>
    <property type="match status" value="1"/>
</dbReference>
<dbReference type="EMBL" id="CP049257">
    <property type="protein sequence ID" value="QIG46071.1"/>
    <property type="molecule type" value="Genomic_DNA"/>
</dbReference>
<gene>
    <name evidence="2" type="ORF">G5V58_18445</name>
</gene>
<keyword evidence="3" id="KW-1185">Reference proteome</keyword>
<sequence length="188" mass="19361">MNAQGLLLAAGAGSRMGRPKALVHDADGTSWLQRSVEVLRNGGCNGVTVVLGAEADEAVRLLDGLGVDVVVAHDWTTGMSASLRSGLQSLMGSDMQAAVVSLVDLPDLTAAVVRRVLSEREGDEALVRASYHGRPGHPVLLGRAHWAPVAAAATGDSGAKAYLEQHDAALVECGDLASGVDVDTPSYV</sequence>